<accession>A0ABQ9EKV0</accession>
<evidence type="ECO:0000256" key="1">
    <source>
        <dbReference type="SAM" id="Phobius"/>
    </source>
</evidence>
<dbReference type="EMBL" id="JARBDR010000813">
    <property type="protein sequence ID" value="KAJ8305888.1"/>
    <property type="molecule type" value="Genomic_DNA"/>
</dbReference>
<proteinExistence type="predicted"/>
<keyword evidence="1" id="KW-0472">Membrane</keyword>
<name>A0ABQ9EKV0_TEGGR</name>
<feature type="transmembrane region" description="Helical" evidence="1">
    <location>
        <begin position="105"/>
        <end position="130"/>
    </location>
</feature>
<comment type="caution">
    <text evidence="2">The sequence shown here is derived from an EMBL/GenBank/DDBJ whole genome shotgun (WGS) entry which is preliminary data.</text>
</comment>
<keyword evidence="3" id="KW-1185">Reference proteome</keyword>
<reference evidence="2 3" key="1">
    <citation type="submission" date="2022-12" db="EMBL/GenBank/DDBJ databases">
        <title>Chromosome-level genome of Tegillarca granosa.</title>
        <authorList>
            <person name="Kim J."/>
        </authorList>
    </citation>
    <scope>NUCLEOTIDE SEQUENCE [LARGE SCALE GENOMIC DNA]</scope>
    <source>
        <strain evidence="2">Teg-2019</strain>
        <tissue evidence="2">Adductor muscle</tissue>
    </source>
</reference>
<evidence type="ECO:0000313" key="3">
    <source>
        <dbReference type="Proteomes" id="UP001217089"/>
    </source>
</evidence>
<sequence>MFLKAYSMFQLHPNQDNTKPQYQYETKKNIPFKKYTQHIYYVIKIKSEIKIKLKTGMNVYKSTSYYIACTTTCSNVTDKETARIEHSAQQYQFRNRTTKFNNKKWPFLLAASWIKSIVFRLPVYLGYLVFSKIPVYIFYKDI</sequence>
<organism evidence="2 3">
    <name type="scientific">Tegillarca granosa</name>
    <name type="common">Malaysian cockle</name>
    <name type="synonym">Anadara granosa</name>
    <dbReference type="NCBI Taxonomy" id="220873"/>
    <lineage>
        <taxon>Eukaryota</taxon>
        <taxon>Metazoa</taxon>
        <taxon>Spiralia</taxon>
        <taxon>Lophotrochozoa</taxon>
        <taxon>Mollusca</taxon>
        <taxon>Bivalvia</taxon>
        <taxon>Autobranchia</taxon>
        <taxon>Pteriomorphia</taxon>
        <taxon>Arcoida</taxon>
        <taxon>Arcoidea</taxon>
        <taxon>Arcidae</taxon>
        <taxon>Tegillarca</taxon>
    </lineage>
</organism>
<gene>
    <name evidence="2" type="ORF">KUTeg_016433</name>
</gene>
<keyword evidence="1" id="KW-0812">Transmembrane</keyword>
<keyword evidence="1" id="KW-1133">Transmembrane helix</keyword>
<protein>
    <submittedName>
        <fullName evidence="2">Uncharacterized protein</fullName>
    </submittedName>
</protein>
<dbReference type="Proteomes" id="UP001217089">
    <property type="component" value="Unassembled WGS sequence"/>
</dbReference>
<evidence type="ECO:0000313" key="2">
    <source>
        <dbReference type="EMBL" id="KAJ8305888.1"/>
    </source>
</evidence>